<protein>
    <submittedName>
        <fullName evidence="3">RNA-binding protein YlmH, contains S4-like domain</fullName>
    </submittedName>
</protein>
<keyword evidence="1" id="KW-0694">RNA-binding</keyword>
<sequence>MKIDRSILLNHIFEDDKKVVLRNLIDKVETVINKHIVVSTDFLDPYEVYLSKSILNKFDEIKYTISGGYHSFERSIIYVYPSYLYDVDYGDIKKLSFKDNEDIKHKNVLGSLMSLGIDRKKVGDIVFSNGYCHIFLKSEISEYVKYNLTKINQSNVKLEENIEFIAPVLEYEFKKIIISSLRLDTFIGAILKISRANAISLIETKKVKVNFKDETKPSIKLNQGDLISIKKYGRFIFADVEQITKKDKYVINIKIPK</sequence>
<dbReference type="InterPro" id="IPR002942">
    <property type="entry name" value="S4_RNA-bd"/>
</dbReference>
<dbReference type="RefSeq" id="WP_073182735.1">
    <property type="nucleotide sequence ID" value="NZ_FQXI01000001.1"/>
</dbReference>
<gene>
    <name evidence="3" type="ORF">SAMN02745245_00080</name>
</gene>
<evidence type="ECO:0000259" key="2">
    <source>
        <dbReference type="SMART" id="SM00363"/>
    </source>
</evidence>
<dbReference type="SMART" id="SM00363">
    <property type="entry name" value="S4"/>
    <property type="match status" value="1"/>
</dbReference>
<dbReference type="Pfam" id="PF17774">
    <property type="entry name" value="YlmH_RBD"/>
    <property type="match status" value="1"/>
</dbReference>
<dbReference type="STRING" id="1120995.SAMN02745245_00080"/>
<dbReference type="Gene3D" id="3.30.70.330">
    <property type="match status" value="1"/>
</dbReference>
<dbReference type="Gene3D" id="3.10.290.10">
    <property type="entry name" value="RNA-binding S4 domain"/>
    <property type="match status" value="1"/>
</dbReference>
<reference evidence="3 4" key="1">
    <citation type="submission" date="2016-11" db="EMBL/GenBank/DDBJ databases">
        <authorList>
            <person name="Jaros S."/>
            <person name="Januszkiewicz K."/>
            <person name="Wedrychowicz H."/>
        </authorList>
    </citation>
    <scope>NUCLEOTIDE SEQUENCE [LARGE SCALE GENOMIC DNA]</scope>
    <source>
        <strain evidence="3 4">DSM 21120</strain>
    </source>
</reference>
<dbReference type="GO" id="GO:0003723">
    <property type="term" value="F:RNA binding"/>
    <property type="evidence" value="ECO:0007669"/>
    <property type="project" value="UniProtKB-KW"/>
</dbReference>
<accession>A0A1M5NWT4</accession>
<dbReference type="AlphaFoldDB" id="A0A1M5NWT4"/>
<dbReference type="SUPFAM" id="SSF55174">
    <property type="entry name" value="Alpha-L RNA-binding motif"/>
    <property type="match status" value="1"/>
</dbReference>
<name>A0A1M5NWT4_9FIRM</name>
<evidence type="ECO:0000313" key="4">
    <source>
        <dbReference type="Proteomes" id="UP000184032"/>
    </source>
</evidence>
<keyword evidence="4" id="KW-1185">Reference proteome</keyword>
<dbReference type="PROSITE" id="PS50889">
    <property type="entry name" value="S4"/>
    <property type="match status" value="1"/>
</dbReference>
<dbReference type="InterPro" id="IPR012677">
    <property type="entry name" value="Nucleotide-bd_a/b_plait_sf"/>
</dbReference>
<dbReference type="InterPro" id="IPR040591">
    <property type="entry name" value="RqcP2_RBD"/>
</dbReference>
<feature type="domain" description="RNA-binding S4" evidence="2">
    <location>
        <begin position="181"/>
        <end position="241"/>
    </location>
</feature>
<dbReference type="Proteomes" id="UP000184032">
    <property type="component" value="Unassembled WGS sequence"/>
</dbReference>
<evidence type="ECO:0000313" key="3">
    <source>
        <dbReference type="EMBL" id="SHG93443.1"/>
    </source>
</evidence>
<dbReference type="InterPro" id="IPR036986">
    <property type="entry name" value="S4_RNA-bd_sf"/>
</dbReference>
<organism evidence="3 4">
    <name type="scientific">Anaerosphaera aminiphila DSM 21120</name>
    <dbReference type="NCBI Taxonomy" id="1120995"/>
    <lineage>
        <taxon>Bacteria</taxon>
        <taxon>Bacillati</taxon>
        <taxon>Bacillota</taxon>
        <taxon>Tissierellia</taxon>
        <taxon>Tissierellales</taxon>
        <taxon>Peptoniphilaceae</taxon>
        <taxon>Anaerosphaera</taxon>
    </lineage>
</organism>
<dbReference type="Gene3D" id="3.30.1370.160">
    <property type="match status" value="1"/>
</dbReference>
<proteinExistence type="predicted"/>
<dbReference type="EMBL" id="FQXI01000001">
    <property type="protein sequence ID" value="SHG93443.1"/>
    <property type="molecule type" value="Genomic_DNA"/>
</dbReference>
<dbReference type="OrthoDB" id="9812787at2"/>
<evidence type="ECO:0000256" key="1">
    <source>
        <dbReference type="PROSITE-ProRule" id="PRU00182"/>
    </source>
</evidence>
<dbReference type="CDD" id="cd00165">
    <property type="entry name" value="S4"/>
    <property type="match status" value="1"/>
</dbReference>